<organism evidence="1">
    <name type="scientific">Anguilla anguilla</name>
    <name type="common">European freshwater eel</name>
    <name type="synonym">Muraena anguilla</name>
    <dbReference type="NCBI Taxonomy" id="7936"/>
    <lineage>
        <taxon>Eukaryota</taxon>
        <taxon>Metazoa</taxon>
        <taxon>Chordata</taxon>
        <taxon>Craniata</taxon>
        <taxon>Vertebrata</taxon>
        <taxon>Euteleostomi</taxon>
        <taxon>Actinopterygii</taxon>
        <taxon>Neopterygii</taxon>
        <taxon>Teleostei</taxon>
        <taxon>Anguilliformes</taxon>
        <taxon>Anguillidae</taxon>
        <taxon>Anguilla</taxon>
    </lineage>
</organism>
<proteinExistence type="predicted"/>
<protein>
    <submittedName>
        <fullName evidence="1">Uncharacterized protein</fullName>
    </submittedName>
</protein>
<sequence>MAFYQLQTMQITQVKDTRQAKKQ</sequence>
<evidence type="ECO:0000313" key="1">
    <source>
        <dbReference type="EMBL" id="JAH77274.1"/>
    </source>
</evidence>
<reference evidence="1" key="2">
    <citation type="journal article" date="2015" name="Fish Shellfish Immunol.">
        <title>Early steps in the European eel (Anguilla anguilla)-Vibrio vulnificus interaction in the gills: Role of the RtxA13 toxin.</title>
        <authorList>
            <person name="Callol A."/>
            <person name="Pajuelo D."/>
            <person name="Ebbesson L."/>
            <person name="Teles M."/>
            <person name="MacKenzie S."/>
            <person name="Amaro C."/>
        </authorList>
    </citation>
    <scope>NUCLEOTIDE SEQUENCE</scope>
</reference>
<dbReference type="EMBL" id="GBXM01031303">
    <property type="protein sequence ID" value="JAH77274.1"/>
    <property type="molecule type" value="Transcribed_RNA"/>
</dbReference>
<dbReference type="AlphaFoldDB" id="A0A0E9VGN3"/>
<name>A0A0E9VGN3_ANGAN</name>
<reference evidence="1" key="1">
    <citation type="submission" date="2014-11" db="EMBL/GenBank/DDBJ databases">
        <authorList>
            <person name="Amaro Gonzalez C."/>
        </authorList>
    </citation>
    <scope>NUCLEOTIDE SEQUENCE</scope>
</reference>
<accession>A0A0E9VGN3</accession>